<dbReference type="PANTHER" id="PTHR23288:SF17">
    <property type="entry name" value="RNA POLYMERASE II ELONGATION FACTOR ELL"/>
    <property type="match status" value="1"/>
</dbReference>
<proteinExistence type="inferred from homology"/>
<evidence type="ECO:0000256" key="1">
    <source>
        <dbReference type="ARBA" id="ARBA00009171"/>
    </source>
</evidence>
<accession>A0A811KU95</accession>
<protein>
    <recommendedName>
        <fullName evidence="4">OCEL domain-containing protein</fullName>
    </recommendedName>
</protein>
<dbReference type="GO" id="GO:0008023">
    <property type="term" value="C:transcription elongation factor complex"/>
    <property type="evidence" value="ECO:0007669"/>
    <property type="project" value="TreeGrafter"/>
</dbReference>
<dbReference type="GO" id="GO:0000987">
    <property type="term" value="F:cis-regulatory region sequence-specific DNA binding"/>
    <property type="evidence" value="ECO:0007669"/>
    <property type="project" value="TreeGrafter"/>
</dbReference>
<dbReference type="EMBL" id="CAJFDH010000004">
    <property type="protein sequence ID" value="CAD5220188.1"/>
    <property type="molecule type" value="Genomic_DNA"/>
</dbReference>
<dbReference type="PROSITE" id="PS51980">
    <property type="entry name" value="OCEL"/>
    <property type="match status" value="1"/>
</dbReference>
<dbReference type="InterPro" id="IPR010844">
    <property type="entry name" value="Occludin_ELL"/>
</dbReference>
<evidence type="ECO:0000313" key="5">
    <source>
        <dbReference type="EMBL" id="CAD5220188.1"/>
    </source>
</evidence>
<dbReference type="EMBL" id="CAJFCW020000004">
    <property type="protein sequence ID" value="CAG9113324.1"/>
    <property type="molecule type" value="Genomic_DNA"/>
</dbReference>
<evidence type="ECO:0000256" key="3">
    <source>
        <dbReference type="SAM" id="MobiDB-lite"/>
    </source>
</evidence>
<dbReference type="Gene3D" id="6.10.140.340">
    <property type="match status" value="1"/>
</dbReference>
<evidence type="ECO:0000259" key="4">
    <source>
        <dbReference type="PROSITE" id="PS51980"/>
    </source>
</evidence>
<organism evidence="5 6">
    <name type="scientific">Bursaphelenchus okinawaensis</name>
    <dbReference type="NCBI Taxonomy" id="465554"/>
    <lineage>
        <taxon>Eukaryota</taxon>
        <taxon>Metazoa</taxon>
        <taxon>Ecdysozoa</taxon>
        <taxon>Nematoda</taxon>
        <taxon>Chromadorea</taxon>
        <taxon>Rhabditida</taxon>
        <taxon>Tylenchina</taxon>
        <taxon>Tylenchomorpha</taxon>
        <taxon>Aphelenchoidea</taxon>
        <taxon>Aphelenchoididae</taxon>
        <taxon>Bursaphelenchus</taxon>
    </lineage>
</organism>
<dbReference type="PANTHER" id="PTHR23288">
    <property type="entry name" value="OCCLUDIN AND RNA POLYMERASE II ELONGATION FACTOR ELL"/>
    <property type="match status" value="1"/>
</dbReference>
<feature type="region of interest" description="Disordered" evidence="3">
    <location>
        <begin position="253"/>
        <end position="286"/>
    </location>
</feature>
<keyword evidence="6" id="KW-1185">Reference proteome</keyword>
<dbReference type="GO" id="GO:0032968">
    <property type="term" value="P:positive regulation of transcription elongation by RNA polymerase II"/>
    <property type="evidence" value="ECO:0007669"/>
    <property type="project" value="TreeGrafter"/>
</dbReference>
<feature type="region of interest" description="Disordered" evidence="3">
    <location>
        <begin position="133"/>
        <end position="185"/>
    </location>
</feature>
<reference evidence="5" key="1">
    <citation type="submission" date="2020-09" db="EMBL/GenBank/DDBJ databases">
        <authorList>
            <person name="Kikuchi T."/>
        </authorList>
    </citation>
    <scope>NUCLEOTIDE SEQUENCE</scope>
    <source>
        <strain evidence="5">SH1</strain>
    </source>
</reference>
<feature type="domain" description="OCEL" evidence="4">
    <location>
        <begin position="295"/>
        <end position="402"/>
    </location>
</feature>
<dbReference type="OrthoDB" id="6284217at2759"/>
<comment type="caution">
    <text evidence="5">The sequence shown here is derived from an EMBL/GenBank/DDBJ whole genome shotgun (WGS) entry which is preliminary data.</text>
</comment>
<name>A0A811KU95_9BILA</name>
<dbReference type="SUPFAM" id="SSF144292">
    <property type="entry name" value="occludin/ELL-like"/>
    <property type="match status" value="1"/>
</dbReference>
<feature type="compositionally biased region" description="Low complexity" evidence="3">
    <location>
        <begin position="133"/>
        <end position="146"/>
    </location>
</feature>
<dbReference type="AlphaFoldDB" id="A0A811KU95"/>
<comment type="similarity">
    <text evidence="1 2">Belongs to the ELL/occludin family.</text>
</comment>
<evidence type="ECO:0000313" key="6">
    <source>
        <dbReference type="Proteomes" id="UP000614601"/>
    </source>
</evidence>
<evidence type="ECO:0000256" key="2">
    <source>
        <dbReference type="PROSITE-ProRule" id="PRU01324"/>
    </source>
</evidence>
<dbReference type="GO" id="GO:0042795">
    <property type="term" value="P:snRNA transcription by RNA polymerase II"/>
    <property type="evidence" value="ECO:0007669"/>
    <property type="project" value="TreeGrafter"/>
</dbReference>
<dbReference type="Proteomes" id="UP000783686">
    <property type="component" value="Unassembled WGS sequence"/>
</dbReference>
<sequence>MKRSNVSTASGQESLVVGRFGSDSQTSSKSIVLKLTDECNQAIGRAVEMGWPVRVVSTKTGITIEVGVSDTSVATFTCNQQRLNGNIDAVNQENATSFQNVSSLKTKLVVNATDKSFADTRQKVVKLVELQSQKQTKTTDTKTTSNSRKRAANAGNDNVFAMPMGPAPKKARHPARTATRRKVASRNVDHNVLRTVAQPKQKVVNSEVSQKSVNCVVQSKQNATTPRSEVGSHSNSKVQNVVNSTQNVLKSVNKEKKVDSDAKTKVVTPEAEPKTVNSNSKPKPGALTSEITCTTNWLAAFPEVVDAKKCARYTQLFESAYPSYIKSNERLAKVYQEFAELKKRYESAELDDKIETGQKLHELHERYESDADFYKCRKEHLMLHFKLETLRTRISEWKEKQAQ</sequence>
<dbReference type="Proteomes" id="UP000614601">
    <property type="component" value="Unassembled WGS sequence"/>
</dbReference>
<dbReference type="InterPro" id="IPR031176">
    <property type="entry name" value="ELL/occludin"/>
</dbReference>
<dbReference type="Pfam" id="PF07303">
    <property type="entry name" value="Occludin_ELL"/>
    <property type="match status" value="1"/>
</dbReference>
<feature type="compositionally biased region" description="Basic and acidic residues" evidence="3">
    <location>
        <begin position="253"/>
        <end position="264"/>
    </location>
</feature>
<feature type="compositionally biased region" description="Basic residues" evidence="3">
    <location>
        <begin position="169"/>
        <end position="184"/>
    </location>
</feature>
<gene>
    <name evidence="5" type="ORF">BOKJ2_LOCUS8819</name>
</gene>